<evidence type="ECO:0000256" key="4">
    <source>
        <dbReference type="ARBA" id="ARBA00004752"/>
    </source>
</evidence>
<comment type="subcellular location">
    <subcellularLocation>
        <location evidence="3 17">Cytoplasm</location>
    </subcellularLocation>
</comment>
<dbReference type="InterPro" id="IPR006094">
    <property type="entry name" value="Oxid_FAD_bind_N"/>
</dbReference>
<name>A0A6N8JMD3_9ACTN</name>
<dbReference type="GO" id="GO:0009252">
    <property type="term" value="P:peptidoglycan biosynthetic process"/>
    <property type="evidence" value="ECO:0007669"/>
    <property type="project" value="UniProtKB-UniRule"/>
</dbReference>
<dbReference type="AlphaFoldDB" id="A0A6N8JMD3"/>
<proteinExistence type="inferred from homology"/>
<dbReference type="GO" id="GO:0008360">
    <property type="term" value="P:regulation of cell shape"/>
    <property type="evidence" value="ECO:0007669"/>
    <property type="project" value="UniProtKB-KW"/>
</dbReference>
<evidence type="ECO:0000256" key="8">
    <source>
        <dbReference type="ARBA" id="ARBA00022630"/>
    </source>
</evidence>
<evidence type="ECO:0000256" key="2">
    <source>
        <dbReference type="ARBA" id="ARBA00003921"/>
    </source>
</evidence>
<dbReference type="GO" id="GO:0071949">
    <property type="term" value="F:FAD binding"/>
    <property type="evidence" value="ECO:0007669"/>
    <property type="project" value="InterPro"/>
</dbReference>
<feature type="domain" description="FAD-binding PCMH-type" evidence="18">
    <location>
        <begin position="34"/>
        <end position="215"/>
    </location>
</feature>
<dbReference type="EMBL" id="WSRR01000011">
    <property type="protein sequence ID" value="MVX61031.1"/>
    <property type="molecule type" value="Genomic_DNA"/>
</dbReference>
<accession>A0A6N8JMD3</accession>
<dbReference type="GO" id="GO:0005829">
    <property type="term" value="C:cytosol"/>
    <property type="evidence" value="ECO:0007669"/>
    <property type="project" value="TreeGrafter"/>
</dbReference>
<feature type="active site" evidence="17">
    <location>
        <position position="298"/>
    </location>
</feature>
<dbReference type="GO" id="GO:0071555">
    <property type="term" value="P:cell wall organization"/>
    <property type="evidence" value="ECO:0007669"/>
    <property type="project" value="UniProtKB-KW"/>
</dbReference>
<keyword evidence="13 17" id="KW-0560">Oxidoreductase</keyword>
<evidence type="ECO:0000256" key="1">
    <source>
        <dbReference type="ARBA" id="ARBA00001974"/>
    </source>
</evidence>
<dbReference type="EC" id="1.3.1.98" evidence="17"/>
<dbReference type="SUPFAM" id="SSF56194">
    <property type="entry name" value="Uridine diphospho-N-Acetylenolpyruvylglucosamine reductase, MurB, C-terminal domain"/>
    <property type="match status" value="1"/>
</dbReference>
<dbReference type="Pfam" id="PF02873">
    <property type="entry name" value="MurB_C"/>
    <property type="match status" value="1"/>
</dbReference>
<keyword evidence="10 17" id="KW-0521">NADP</keyword>
<organism evidence="19 20">
    <name type="scientific">Adlercreutzia mucosicola</name>
    <dbReference type="NCBI Taxonomy" id="580026"/>
    <lineage>
        <taxon>Bacteria</taxon>
        <taxon>Bacillati</taxon>
        <taxon>Actinomycetota</taxon>
        <taxon>Coriobacteriia</taxon>
        <taxon>Eggerthellales</taxon>
        <taxon>Eggerthellaceae</taxon>
        <taxon>Adlercreutzia</taxon>
    </lineage>
</organism>
<dbReference type="UniPathway" id="UPA00219"/>
<keyword evidence="14 17" id="KW-0131">Cell cycle</keyword>
<evidence type="ECO:0000256" key="12">
    <source>
        <dbReference type="ARBA" id="ARBA00022984"/>
    </source>
</evidence>
<comment type="function">
    <text evidence="2 17">Cell wall formation.</text>
</comment>
<evidence type="ECO:0000256" key="11">
    <source>
        <dbReference type="ARBA" id="ARBA00022960"/>
    </source>
</evidence>
<dbReference type="InterPro" id="IPR036318">
    <property type="entry name" value="FAD-bd_PCMH-like_sf"/>
</dbReference>
<dbReference type="InterPro" id="IPR011601">
    <property type="entry name" value="MurB_C"/>
</dbReference>
<dbReference type="InterPro" id="IPR036635">
    <property type="entry name" value="MurB_C_sf"/>
</dbReference>
<comment type="caution">
    <text evidence="19">The sequence shown here is derived from an EMBL/GenBank/DDBJ whole genome shotgun (WGS) entry which is preliminary data.</text>
</comment>
<dbReference type="NCBIfam" id="NF010480">
    <property type="entry name" value="PRK13905.1"/>
    <property type="match status" value="1"/>
</dbReference>
<evidence type="ECO:0000256" key="10">
    <source>
        <dbReference type="ARBA" id="ARBA00022857"/>
    </source>
</evidence>
<keyword evidence="8 17" id="KW-0285">Flavoprotein</keyword>
<dbReference type="Proteomes" id="UP000463388">
    <property type="component" value="Unassembled WGS sequence"/>
</dbReference>
<keyword evidence="20" id="KW-1185">Reference proteome</keyword>
<evidence type="ECO:0000256" key="3">
    <source>
        <dbReference type="ARBA" id="ARBA00004496"/>
    </source>
</evidence>
<dbReference type="PANTHER" id="PTHR21071:SF4">
    <property type="entry name" value="UDP-N-ACETYLENOLPYRUVOYLGLUCOSAMINE REDUCTASE"/>
    <property type="match status" value="1"/>
</dbReference>
<dbReference type="PROSITE" id="PS51387">
    <property type="entry name" value="FAD_PCMH"/>
    <property type="match status" value="1"/>
</dbReference>
<dbReference type="InterPro" id="IPR016169">
    <property type="entry name" value="FAD-bd_PCMH_sub2"/>
</dbReference>
<reference evidence="19 20" key="1">
    <citation type="submission" date="2019-12" db="EMBL/GenBank/DDBJ databases">
        <title>Microbes associate with the intestines of laboratory mice.</title>
        <authorList>
            <person name="Navarre W."/>
            <person name="Wong E."/>
        </authorList>
    </citation>
    <scope>NUCLEOTIDE SEQUENCE [LARGE SCALE GENOMIC DNA]</scope>
    <source>
        <strain evidence="19 20">NM66_B29</strain>
    </source>
</reference>
<dbReference type="RefSeq" id="WP_160345918.1">
    <property type="nucleotide sequence ID" value="NZ_JAOAKZ010000040.1"/>
</dbReference>
<evidence type="ECO:0000256" key="9">
    <source>
        <dbReference type="ARBA" id="ARBA00022827"/>
    </source>
</evidence>
<dbReference type="HAMAP" id="MF_00037">
    <property type="entry name" value="MurB"/>
    <property type="match status" value="1"/>
</dbReference>
<evidence type="ECO:0000256" key="17">
    <source>
        <dbReference type="HAMAP-Rule" id="MF_00037"/>
    </source>
</evidence>
<dbReference type="PANTHER" id="PTHR21071">
    <property type="entry name" value="UDP-N-ACETYLENOLPYRUVOYLGLUCOSAMINE REDUCTASE"/>
    <property type="match status" value="1"/>
</dbReference>
<evidence type="ECO:0000256" key="14">
    <source>
        <dbReference type="ARBA" id="ARBA00023306"/>
    </source>
</evidence>
<comment type="cofactor">
    <cofactor evidence="1 17">
        <name>FAD</name>
        <dbReference type="ChEBI" id="CHEBI:57692"/>
    </cofactor>
</comment>
<dbReference type="InterPro" id="IPR003170">
    <property type="entry name" value="MurB"/>
</dbReference>
<dbReference type="OrthoDB" id="9804753at2"/>
<sequence length="310" mass="33319">MARHASPLQSLLVDDRFDGDVYPNEPMSRHTTYRIGGPARFFVRVNSVGALTGLIDVCVAEDVPWFMVGRGSNVLVADEGFAGVAVALGRDFRTTRFEEGRFLVGAGATLSSVVQEAFRRNLGGFEFAVGTPGTLGGALRMNAGSRDEWISSRVVSVTTYRPGRGLARLRGDDIAWGYRTSSFADDEAILECELSAEAADPFAVRDKMEANLARRQQSQPLAEPTCGSVFKNPEGTSVGRLIDELGLKGTVCGGACISELHGNFIVNRGGATATDVRALMEHVRHRVREAYGVDLACEVRLVGFNGSARG</sequence>
<evidence type="ECO:0000256" key="7">
    <source>
        <dbReference type="ARBA" id="ARBA00022618"/>
    </source>
</evidence>
<evidence type="ECO:0000256" key="16">
    <source>
        <dbReference type="ARBA" id="ARBA00048914"/>
    </source>
</evidence>
<gene>
    <name evidence="17 19" type="primary">murB</name>
    <name evidence="19" type="ORF">GKZ27_06125</name>
</gene>
<dbReference type="Pfam" id="PF01565">
    <property type="entry name" value="FAD_binding_4"/>
    <property type="match status" value="1"/>
</dbReference>
<evidence type="ECO:0000256" key="6">
    <source>
        <dbReference type="ARBA" id="ARBA00022490"/>
    </source>
</evidence>
<dbReference type="GO" id="GO:0008762">
    <property type="term" value="F:UDP-N-acetylmuramate dehydrogenase activity"/>
    <property type="evidence" value="ECO:0007669"/>
    <property type="project" value="UniProtKB-UniRule"/>
</dbReference>
<keyword evidence="6 17" id="KW-0963">Cytoplasm</keyword>
<keyword evidence="15 17" id="KW-0961">Cell wall biogenesis/degradation</keyword>
<comment type="catalytic activity">
    <reaction evidence="16 17">
        <text>UDP-N-acetyl-alpha-D-muramate + NADP(+) = UDP-N-acetyl-3-O-(1-carboxyvinyl)-alpha-D-glucosamine + NADPH + H(+)</text>
        <dbReference type="Rhea" id="RHEA:12248"/>
        <dbReference type="ChEBI" id="CHEBI:15378"/>
        <dbReference type="ChEBI" id="CHEBI:57783"/>
        <dbReference type="ChEBI" id="CHEBI:58349"/>
        <dbReference type="ChEBI" id="CHEBI:68483"/>
        <dbReference type="ChEBI" id="CHEBI:70757"/>
        <dbReference type="EC" id="1.3.1.98"/>
    </reaction>
</comment>
<keyword evidence="11 17" id="KW-0133">Cell shape</keyword>
<evidence type="ECO:0000259" key="18">
    <source>
        <dbReference type="PROSITE" id="PS51387"/>
    </source>
</evidence>
<protein>
    <recommendedName>
        <fullName evidence="17">UDP-N-acetylenolpyruvoylglucosamine reductase</fullName>
        <ecNumber evidence="17">1.3.1.98</ecNumber>
    </recommendedName>
    <alternativeName>
        <fullName evidence="17">UDP-N-acetylmuramate dehydrogenase</fullName>
    </alternativeName>
</protein>
<evidence type="ECO:0000256" key="5">
    <source>
        <dbReference type="ARBA" id="ARBA00010485"/>
    </source>
</evidence>
<evidence type="ECO:0000256" key="13">
    <source>
        <dbReference type="ARBA" id="ARBA00023002"/>
    </source>
</evidence>
<comment type="similarity">
    <text evidence="5 17">Belongs to the MurB family.</text>
</comment>
<dbReference type="Gene3D" id="3.30.465.10">
    <property type="match status" value="1"/>
</dbReference>
<dbReference type="Gene3D" id="3.30.43.10">
    <property type="entry name" value="Uridine Diphospho-n-acetylenolpyruvylglucosamine Reductase, domain 2"/>
    <property type="match status" value="1"/>
</dbReference>
<keyword evidence="12 17" id="KW-0573">Peptidoglycan synthesis</keyword>
<dbReference type="GO" id="GO:0051301">
    <property type="term" value="P:cell division"/>
    <property type="evidence" value="ECO:0007669"/>
    <property type="project" value="UniProtKB-KW"/>
</dbReference>
<dbReference type="SUPFAM" id="SSF56176">
    <property type="entry name" value="FAD-binding/transporter-associated domain-like"/>
    <property type="match status" value="1"/>
</dbReference>
<feature type="active site" evidence="17">
    <location>
        <position position="179"/>
    </location>
</feature>
<dbReference type="Gene3D" id="3.90.78.10">
    <property type="entry name" value="UDP-N-acetylenolpyruvoylglucosamine reductase, C-terminal domain"/>
    <property type="match status" value="1"/>
</dbReference>
<dbReference type="InterPro" id="IPR016166">
    <property type="entry name" value="FAD-bd_PCMH"/>
</dbReference>
<keyword evidence="7 17" id="KW-0132">Cell division</keyword>
<keyword evidence="9 17" id="KW-0274">FAD</keyword>
<dbReference type="InterPro" id="IPR016167">
    <property type="entry name" value="FAD-bd_PCMH_sub1"/>
</dbReference>
<comment type="pathway">
    <text evidence="4 17">Cell wall biogenesis; peptidoglycan biosynthesis.</text>
</comment>
<evidence type="ECO:0000313" key="19">
    <source>
        <dbReference type="EMBL" id="MVX61031.1"/>
    </source>
</evidence>
<evidence type="ECO:0000256" key="15">
    <source>
        <dbReference type="ARBA" id="ARBA00023316"/>
    </source>
</evidence>
<feature type="active site" description="Proton donor" evidence="17">
    <location>
        <position position="228"/>
    </location>
</feature>
<evidence type="ECO:0000313" key="20">
    <source>
        <dbReference type="Proteomes" id="UP000463388"/>
    </source>
</evidence>
<dbReference type="NCBIfam" id="TIGR00179">
    <property type="entry name" value="murB"/>
    <property type="match status" value="1"/>
</dbReference>